<dbReference type="PANTHER" id="PTHR46007:SF11">
    <property type="entry name" value="MEDIATOR OF RNA POLYMERASE II TRANSCRIPTION SUBUNIT 12"/>
    <property type="match status" value="1"/>
</dbReference>
<evidence type="ECO:0000256" key="8">
    <source>
        <dbReference type="SAM" id="MobiDB-lite"/>
    </source>
</evidence>
<evidence type="ECO:0000313" key="10">
    <source>
        <dbReference type="EMBL" id="KAK7090854.1"/>
    </source>
</evidence>
<dbReference type="InterPro" id="IPR019035">
    <property type="entry name" value="Mediator_Med12"/>
</dbReference>
<accession>A0AAN9APY1</accession>
<proteinExistence type="inferred from homology"/>
<feature type="region of interest" description="Disordered" evidence="8">
    <location>
        <begin position="682"/>
        <end position="735"/>
    </location>
</feature>
<dbReference type="GO" id="GO:0016592">
    <property type="term" value="C:mediator complex"/>
    <property type="evidence" value="ECO:0007669"/>
    <property type="project" value="InterPro"/>
</dbReference>
<dbReference type="EMBL" id="JBAMIC010000024">
    <property type="protein sequence ID" value="KAK7090854.1"/>
    <property type="molecule type" value="Genomic_DNA"/>
</dbReference>
<keyword evidence="4" id="KW-0805">Transcription regulation</keyword>
<dbReference type="GO" id="GO:0045944">
    <property type="term" value="P:positive regulation of transcription by RNA polymerase II"/>
    <property type="evidence" value="ECO:0007669"/>
    <property type="project" value="TreeGrafter"/>
</dbReference>
<gene>
    <name evidence="10" type="ORF">V1264_010601</name>
</gene>
<dbReference type="Pfam" id="PF09497">
    <property type="entry name" value="Med12"/>
    <property type="match status" value="1"/>
</dbReference>
<feature type="compositionally biased region" description="Low complexity" evidence="8">
    <location>
        <begin position="1994"/>
        <end position="2018"/>
    </location>
</feature>
<feature type="region of interest" description="Disordered" evidence="8">
    <location>
        <begin position="1994"/>
        <end position="2141"/>
    </location>
</feature>
<feature type="region of interest" description="Disordered" evidence="8">
    <location>
        <begin position="1"/>
        <end position="55"/>
    </location>
</feature>
<keyword evidence="3" id="KW-0678">Repressor</keyword>
<feature type="region of interest" description="Disordered" evidence="8">
    <location>
        <begin position="803"/>
        <end position="842"/>
    </location>
</feature>
<feature type="compositionally biased region" description="Basic and acidic residues" evidence="8">
    <location>
        <begin position="1776"/>
        <end position="1788"/>
    </location>
</feature>
<dbReference type="PANTHER" id="PTHR46007">
    <property type="entry name" value="MEDIATOR OF RNA POLYMERASE II TRANSCRIPTION SUBUNIT 12"/>
    <property type="match status" value="1"/>
</dbReference>
<keyword evidence="5" id="KW-0010">Activator</keyword>
<evidence type="ECO:0000313" key="11">
    <source>
        <dbReference type="Proteomes" id="UP001374579"/>
    </source>
</evidence>
<feature type="domain" description="Mediator complex subunit Med12" evidence="9">
    <location>
        <begin position="101"/>
        <end position="160"/>
    </location>
</feature>
<evidence type="ECO:0000256" key="4">
    <source>
        <dbReference type="ARBA" id="ARBA00023015"/>
    </source>
</evidence>
<feature type="compositionally biased region" description="Low complexity" evidence="8">
    <location>
        <begin position="2031"/>
        <end position="2051"/>
    </location>
</feature>
<feature type="compositionally biased region" description="Polar residues" evidence="8">
    <location>
        <begin position="36"/>
        <end position="49"/>
    </location>
</feature>
<evidence type="ECO:0000259" key="9">
    <source>
        <dbReference type="SMART" id="SM01281"/>
    </source>
</evidence>
<sequence>MAAPFPSQEHRPLKKPRLGPPDVYPQDAKQKEDELNQTSVKHGFSNTPSFPDEYSSAGVERVGGLSMDKFGSYFASIISKKMGLNTLQDTKKKQQIPSKDNFWPAARSKQGMEAWFKDLAGSKPLAQLSRKVPTFNKKEEIFSTLCEYSVPLVRAAWFIKMTAAHNMATQDSRIRRRQAADQSIDWTQSLTKYLREQLQKIQEHYHSGANGPQTAFLLANHNSQADMESALKQWNYCTRLAKHMYNEGLFDRNETMMWLVELLEKMRNADDTVLKLLLYQIDSYIDEITLSALLSRRLAYFCCKYLQQMCADAGSMSPRTQSPMVTANASGAMTTTSNNQYHPTHPFAAVFVEYRSCPQHRSIIMKLCGIIQTITLRCPTALVWNWLGDGKTSLFICGSPLDILPCGPSSLPMLPSDQNAQVRAQIRVSENLIRQRGRAAEVNWSSDKCQQSQTGFITSKVLTVLDILDRHCFDKVDSTNSLDVLYTNIFTVVNNKEGNEAPLSDEPVIRLLIDWAVSTQRSGEHRAIVTSKILERRQNEMRPEKYQDGEMMEEKEEVGSDDMVSMGVPPFQSLLMDFLDHRAPLLEEHSSEDQKHAFRNLILLFHELIQHDVFSHDAYMCTLISRGDLLCSPSLMQTADCAAPSSVKSPSEMLKNDQQDDIKVDMGIHMGMELDLSSLFGSVKEDPRSSPEPPASVKSVKSEKDLQVPSVGEPHSSHQMGHSHHSSHMQQVAKGTSRHLVYATHMPIPQEDCSSHEYNQRLIVLYGVGKAREEARHALKKTTKEIVKLYSKRNCIDVTSGDVGKVKKKKDKDKDGKEPGSSGGADVAAPASGGSTTPSNTISPANLEVLMQKFQKLSYHDQHSVTAQCTTAILDQMRGFVECNSPYLPQVQPIAFLFELMQHALNLNGLMTFVVDLLKMLCEVERQLVSTESSLMVSYTTKLCLRIVGVLRRYLAYFLASRDIASQVFTSLMETLKVVNVCNPVCCSTEERNMLSFLYDCYTNCSYLKRDYYALFNPAYTRMTTTLYAPVQPSKPNHSLDTAFMIHNIRGQFDLDYDMYKLLDNPPNRYSFVCNVLLEITQSSSTETLNQISIYCAQLTARVPALTSDWLGVLRSLCCSSNHNSGFLDVLTQIDVSDLSLHDNIAVFTAILVSRHCFSLQDFIIHIALPSLLAACPSAGGDTDAEPGARLSCHLLLRLFKPSLLTSQQSAGPYLTKTVPMVQEACDRQLLEASHGDVAVGPLSAILKAMLILGDETNDGGKKTGSGRQSERNISSLLENLADGDVDMDAVLGSSKSGMESKGLNDFAKHALQEICQQEWVREKFLKDVDHLFTSDLLIDPMLSNKQAQQLLHTICYPAGLPGTLDANDTDHKQLINRVLMNLDQWSLRVSYLELKLLLKQATTQAETNSILDHIARATIDLFHQQTEIKQAGGSSPQEEIKSSSEQETVWLVGPLISRLPSAIQGKVLKLAGQVLESGNNLFVSAKSKQEKDRNLKSQTLLGHQPFLSLVQTCLKGQDEQREGLLNSLMSQLEKFINNTKEILEKTPDESKIRMHLHEALRLRLSLVGAMFDTIQRSNATTSDWAMLLLQLISHEVVDCQTNSELFYTVIDMLSVLVHGTLISDGQEKLEDNKKAYHNLIKKLKKELGDKHTDATDRLRQLLPVPKRFYEVISVEPYGTLVDTRGNRITGFDSIAKKLGLQVGQKIKMSPWEVIEGHKNPAPISWSYFGAIRLEKKTLTHEDQHRLLMFHTHSLRQPDSHYMEPPPLPPEELEPPPEKVEEKPKEIVDTQTQQDNNKKSSKNKNRRSRNKQQGGTAYVQQPGQLRPYQQYQEPMYPPPGPHPTWYAAQQPRYGYTPPMAPGRQQRFSMPGGPTKSALNTLLQGRMNPAHIPPGHTGAAPGQNVYAMQKHNQILLRQHILSKNRMMDPGMYAGAGTMPHSASQSGAMGPMMGQQTGYYRSMPGQQPGMMDPMNGGMISPGFNQASYSQQAAPMMQGMAPQQGGYMPQQPMAQGQQFPASGRMPAQMGGAPSMATPTTGMSGMSGYSQMSSGPAPQHQGAYMGQMSNAQMRQQQLQQRQQMMAMQQQQQQQPQQPGQPGQPAQPMQQQQQQTAALVAQLQRRMSSGVPPANAGPPFNSYGQY</sequence>
<evidence type="ECO:0000256" key="5">
    <source>
        <dbReference type="ARBA" id="ARBA00023159"/>
    </source>
</evidence>
<comment type="caution">
    <text evidence="10">The sequence shown here is derived from an EMBL/GenBank/DDBJ whole genome shotgun (WGS) entry which is preliminary data.</text>
</comment>
<keyword evidence="6" id="KW-0804">Transcription</keyword>
<reference evidence="10 11" key="1">
    <citation type="submission" date="2024-02" db="EMBL/GenBank/DDBJ databases">
        <title>Chromosome-scale genome assembly of the rough periwinkle Littorina saxatilis.</title>
        <authorList>
            <person name="De Jode A."/>
            <person name="Faria R."/>
            <person name="Formenti G."/>
            <person name="Sims Y."/>
            <person name="Smith T.P."/>
            <person name="Tracey A."/>
            <person name="Wood J.M.D."/>
            <person name="Zagrodzka Z.B."/>
            <person name="Johannesson K."/>
            <person name="Butlin R.K."/>
            <person name="Leder E.H."/>
        </authorList>
    </citation>
    <scope>NUCLEOTIDE SEQUENCE [LARGE SCALE GENOMIC DNA]</scope>
    <source>
        <strain evidence="10">Snail1</strain>
        <tissue evidence="10">Muscle</tissue>
    </source>
</reference>
<dbReference type="InterPro" id="IPR051647">
    <property type="entry name" value="Mediator_comp_sub12"/>
</dbReference>
<name>A0AAN9APY1_9CAEN</name>
<organism evidence="10 11">
    <name type="scientific">Littorina saxatilis</name>
    <dbReference type="NCBI Taxonomy" id="31220"/>
    <lineage>
        <taxon>Eukaryota</taxon>
        <taxon>Metazoa</taxon>
        <taxon>Spiralia</taxon>
        <taxon>Lophotrochozoa</taxon>
        <taxon>Mollusca</taxon>
        <taxon>Gastropoda</taxon>
        <taxon>Caenogastropoda</taxon>
        <taxon>Littorinimorpha</taxon>
        <taxon>Littorinoidea</taxon>
        <taxon>Littorinidae</taxon>
        <taxon>Littorina</taxon>
    </lineage>
</organism>
<evidence type="ECO:0000256" key="3">
    <source>
        <dbReference type="ARBA" id="ARBA00022491"/>
    </source>
</evidence>
<dbReference type="Proteomes" id="UP001374579">
    <property type="component" value="Unassembled WGS sequence"/>
</dbReference>
<evidence type="ECO:0000256" key="1">
    <source>
        <dbReference type="ARBA" id="ARBA00004123"/>
    </source>
</evidence>
<evidence type="ECO:0000256" key="2">
    <source>
        <dbReference type="ARBA" id="ARBA00010289"/>
    </source>
</evidence>
<keyword evidence="7" id="KW-0539">Nucleus</keyword>
<dbReference type="SMART" id="SM01281">
    <property type="entry name" value="Med12"/>
    <property type="match status" value="1"/>
</dbReference>
<dbReference type="GO" id="GO:0003713">
    <property type="term" value="F:transcription coactivator activity"/>
    <property type="evidence" value="ECO:0007669"/>
    <property type="project" value="TreeGrafter"/>
</dbReference>
<protein>
    <recommendedName>
        <fullName evidence="9">Mediator complex subunit Med12 domain-containing protein</fullName>
    </recommendedName>
</protein>
<feature type="compositionally biased region" description="Low complexity" evidence="8">
    <location>
        <begin position="2068"/>
        <end position="2120"/>
    </location>
</feature>
<feature type="compositionally biased region" description="Polar residues" evidence="8">
    <location>
        <begin position="1812"/>
        <end position="1823"/>
    </location>
</feature>
<feature type="compositionally biased region" description="Polar residues" evidence="8">
    <location>
        <begin position="833"/>
        <end position="842"/>
    </location>
</feature>
<comment type="subcellular location">
    <subcellularLocation>
        <location evidence="1">Nucleus</location>
    </subcellularLocation>
</comment>
<comment type="similarity">
    <text evidence="2">Belongs to the Mediator complex subunit 12 family.</text>
</comment>
<keyword evidence="11" id="KW-1185">Reference proteome</keyword>
<dbReference type="Pfam" id="PF12145">
    <property type="entry name" value="Med12-LCEWAV"/>
    <property type="match status" value="1"/>
</dbReference>
<feature type="compositionally biased region" description="Basic residues" evidence="8">
    <location>
        <begin position="1799"/>
        <end position="1810"/>
    </location>
</feature>
<feature type="region of interest" description="Disordered" evidence="8">
    <location>
        <begin position="1756"/>
        <end position="1824"/>
    </location>
</feature>
<evidence type="ECO:0000256" key="6">
    <source>
        <dbReference type="ARBA" id="ARBA00023163"/>
    </source>
</evidence>
<dbReference type="InterPro" id="IPR021990">
    <property type="entry name" value="Mediator_Med12_LCEWAV"/>
</dbReference>
<evidence type="ECO:0000256" key="7">
    <source>
        <dbReference type="ARBA" id="ARBA00023242"/>
    </source>
</evidence>